<feature type="transmembrane region" description="Helical" evidence="2">
    <location>
        <begin position="7"/>
        <end position="26"/>
    </location>
</feature>
<comment type="caution">
    <text evidence="3">The sequence shown here is derived from an EMBL/GenBank/DDBJ whole genome shotgun (WGS) entry which is preliminary data.</text>
</comment>
<keyword evidence="2" id="KW-1133">Transmembrane helix</keyword>
<accession>A0A5J5GIF3</accession>
<evidence type="ECO:0000313" key="4">
    <source>
        <dbReference type="Proteomes" id="UP000367750"/>
    </source>
</evidence>
<gene>
    <name evidence="3" type="ORF">F4V43_03055</name>
</gene>
<evidence type="ECO:0000256" key="1">
    <source>
        <dbReference type="SAM" id="MobiDB-lite"/>
    </source>
</evidence>
<feature type="region of interest" description="Disordered" evidence="1">
    <location>
        <begin position="76"/>
        <end position="164"/>
    </location>
</feature>
<evidence type="ECO:0000313" key="3">
    <source>
        <dbReference type="EMBL" id="KAA9007483.1"/>
    </source>
</evidence>
<dbReference type="InterPro" id="IPR038503">
    <property type="entry name" value="SpoIIIAH_sf"/>
</dbReference>
<evidence type="ECO:0000256" key="2">
    <source>
        <dbReference type="SAM" id="Phobius"/>
    </source>
</evidence>
<dbReference type="AlphaFoldDB" id="A0A5J5GIF3"/>
<dbReference type="Pfam" id="PF12685">
    <property type="entry name" value="SpoIIIAH"/>
    <property type="match status" value="1"/>
</dbReference>
<keyword evidence="2" id="KW-0472">Membrane</keyword>
<sequence>MNGKRQTIWLVSMLSLMVVLSAYYLFTEDSGSTAPKETAGTIQVDSVKNAPDALPQVAAGDGAVATEVTDAADAGVTDGTAADPAADPAAVKDPATADSPAVQEEQTAGDTAAAGSGDKAAAKEAAAAGEQKAADPAADQTAKSDDASKSAADTTAKSGGKSDAEVLNQVASQNASASAMIESYMLEREQQNIKQHDDLMAIMNDMDKSPAESAAASEKLSKLEDREAVIESIESKLQKQFGEAVVKEDGGDAYKVVVLSDKLDAKQAAGIIDLVIKELNVTQDKISVQHVSEQ</sequence>
<proteinExistence type="predicted"/>
<dbReference type="OrthoDB" id="2665883at2"/>
<dbReference type="Gene3D" id="1.10.287.4300">
    <property type="entry name" value="Stage III sporulation protein AH-like"/>
    <property type="match status" value="1"/>
</dbReference>
<keyword evidence="2" id="KW-0812">Transmembrane</keyword>
<dbReference type="InterPro" id="IPR024232">
    <property type="entry name" value="SpoIIIAH"/>
</dbReference>
<dbReference type="EMBL" id="VYKK01000004">
    <property type="protein sequence ID" value="KAA9007483.1"/>
    <property type="molecule type" value="Genomic_DNA"/>
</dbReference>
<feature type="compositionally biased region" description="Low complexity" evidence="1">
    <location>
        <begin position="108"/>
        <end position="141"/>
    </location>
</feature>
<organism evidence="3 4">
    <name type="scientific">Paenibacillus spiritus</name>
    <dbReference type="NCBI Taxonomy" id="2496557"/>
    <lineage>
        <taxon>Bacteria</taxon>
        <taxon>Bacillati</taxon>
        <taxon>Bacillota</taxon>
        <taxon>Bacilli</taxon>
        <taxon>Bacillales</taxon>
        <taxon>Paenibacillaceae</taxon>
        <taxon>Paenibacillus</taxon>
    </lineage>
</organism>
<dbReference type="RefSeq" id="WP_150456773.1">
    <property type="nucleotide sequence ID" value="NZ_VYKK01000004.1"/>
</dbReference>
<protein>
    <submittedName>
        <fullName evidence="3">SpoIIIAH-like family protein</fullName>
    </submittedName>
</protein>
<feature type="compositionally biased region" description="Low complexity" evidence="1">
    <location>
        <begin position="76"/>
        <end position="98"/>
    </location>
</feature>
<feature type="compositionally biased region" description="Low complexity" evidence="1">
    <location>
        <begin position="149"/>
        <end position="158"/>
    </location>
</feature>
<keyword evidence="4" id="KW-1185">Reference proteome</keyword>
<dbReference type="Proteomes" id="UP000367750">
    <property type="component" value="Unassembled WGS sequence"/>
</dbReference>
<name>A0A5J5GIF3_9BACL</name>
<reference evidence="3 4" key="1">
    <citation type="submission" date="2019-09" db="EMBL/GenBank/DDBJ databases">
        <title>Bacillus ochoae sp. nov., Paenibacillus whitsoniae sp. nov., Paenibacillus spiritus sp. nov. Isolated from the Mars Exploration Rover during spacecraft assembly.</title>
        <authorList>
            <person name="Seuylemezian A."/>
            <person name="Vaishampayan P."/>
        </authorList>
    </citation>
    <scope>NUCLEOTIDE SEQUENCE [LARGE SCALE GENOMIC DNA]</scope>
    <source>
        <strain evidence="3 4">MER_111</strain>
    </source>
</reference>